<proteinExistence type="predicted"/>
<feature type="region of interest" description="Disordered" evidence="9">
    <location>
        <begin position="153"/>
        <end position="175"/>
    </location>
</feature>
<feature type="domain" description="Roc" evidence="10">
    <location>
        <begin position="41"/>
        <end position="440"/>
    </location>
</feature>
<reference evidence="11" key="1">
    <citation type="submission" date="2021-03" db="EMBL/GenBank/DDBJ databases">
        <authorList>
            <person name="Bekaert M."/>
        </authorList>
    </citation>
    <scope>NUCLEOTIDE SEQUENCE</scope>
</reference>
<dbReference type="InterPro" id="IPR027417">
    <property type="entry name" value="P-loop_NTPase"/>
</dbReference>
<comment type="catalytic activity">
    <reaction evidence="7">
        <text>L-threonyl-[protein] + ATP = O-phospho-L-threonyl-[protein] + ADP + H(+)</text>
        <dbReference type="Rhea" id="RHEA:46608"/>
        <dbReference type="Rhea" id="RHEA-COMP:11060"/>
        <dbReference type="Rhea" id="RHEA-COMP:11605"/>
        <dbReference type="ChEBI" id="CHEBI:15378"/>
        <dbReference type="ChEBI" id="CHEBI:30013"/>
        <dbReference type="ChEBI" id="CHEBI:30616"/>
        <dbReference type="ChEBI" id="CHEBI:61977"/>
        <dbReference type="ChEBI" id="CHEBI:456216"/>
        <dbReference type="EC" id="2.7.11.1"/>
    </reaction>
</comment>
<evidence type="ECO:0000256" key="1">
    <source>
        <dbReference type="ARBA" id="ARBA00012513"/>
    </source>
</evidence>
<feature type="compositionally biased region" description="Polar residues" evidence="9">
    <location>
        <begin position="153"/>
        <end position="163"/>
    </location>
</feature>
<dbReference type="Gene3D" id="3.40.50.300">
    <property type="entry name" value="P-loop containing nucleotide triphosphate hydrolases"/>
    <property type="match status" value="2"/>
</dbReference>
<evidence type="ECO:0000256" key="6">
    <source>
        <dbReference type="ARBA" id="ARBA00022840"/>
    </source>
</evidence>
<evidence type="ECO:0000256" key="4">
    <source>
        <dbReference type="ARBA" id="ARBA00022741"/>
    </source>
</evidence>
<keyword evidence="5" id="KW-0418">Kinase</keyword>
<keyword evidence="6" id="KW-0067">ATP-binding</keyword>
<evidence type="ECO:0000256" key="9">
    <source>
        <dbReference type="SAM" id="MobiDB-lite"/>
    </source>
</evidence>
<dbReference type="AlphaFoldDB" id="A0A8S3UDX9"/>
<evidence type="ECO:0000256" key="3">
    <source>
        <dbReference type="ARBA" id="ARBA00022737"/>
    </source>
</evidence>
<dbReference type="PROSITE" id="PS51424">
    <property type="entry name" value="ROC"/>
    <property type="match status" value="1"/>
</dbReference>
<name>A0A8S3UDX9_MYTED</name>
<dbReference type="InterPro" id="IPR020859">
    <property type="entry name" value="ROC"/>
</dbReference>
<dbReference type="GO" id="GO:0016301">
    <property type="term" value="F:kinase activity"/>
    <property type="evidence" value="ECO:0007669"/>
    <property type="project" value="UniProtKB-KW"/>
</dbReference>
<dbReference type="EMBL" id="CAJPWZ010002725">
    <property type="protein sequence ID" value="CAG2244045.1"/>
    <property type="molecule type" value="Genomic_DNA"/>
</dbReference>
<evidence type="ECO:0000313" key="12">
    <source>
        <dbReference type="Proteomes" id="UP000683360"/>
    </source>
</evidence>
<evidence type="ECO:0000259" key="10">
    <source>
        <dbReference type="PROSITE" id="PS51424"/>
    </source>
</evidence>
<dbReference type="Pfam" id="PF08477">
    <property type="entry name" value="Roc"/>
    <property type="match status" value="1"/>
</dbReference>
<evidence type="ECO:0000256" key="5">
    <source>
        <dbReference type="ARBA" id="ARBA00022777"/>
    </source>
</evidence>
<evidence type="ECO:0000256" key="2">
    <source>
        <dbReference type="ARBA" id="ARBA00022679"/>
    </source>
</evidence>
<evidence type="ECO:0000256" key="7">
    <source>
        <dbReference type="ARBA" id="ARBA00047899"/>
    </source>
</evidence>
<keyword evidence="12" id="KW-1185">Reference proteome</keyword>
<protein>
    <recommendedName>
        <fullName evidence="1">non-specific serine/threonine protein kinase</fullName>
        <ecNumber evidence="1">2.7.11.1</ecNumber>
    </recommendedName>
</protein>
<evidence type="ECO:0000256" key="8">
    <source>
        <dbReference type="ARBA" id="ARBA00048679"/>
    </source>
</evidence>
<dbReference type="Pfam" id="PF16095">
    <property type="entry name" value="COR-A"/>
    <property type="match status" value="1"/>
</dbReference>
<dbReference type="PANTHER" id="PTHR47679:SF2">
    <property type="entry name" value="C-TERMINAL OF ROC (COR) DOMAIN-CONTAINING PROTEIN"/>
    <property type="match status" value="1"/>
</dbReference>
<organism evidence="11 12">
    <name type="scientific">Mytilus edulis</name>
    <name type="common">Blue mussel</name>
    <dbReference type="NCBI Taxonomy" id="6550"/>
    <lineage>
        <taxon>Eukaryota</taxon>
        <taxon>Metazoa</taxon>
        <taxon>Spiralia</taxon>
        <taxon>Lophotrochozoa</taxon>
        <taxon>Mollusca</taxon>
        <taxon>Bivalvia</taxon>
        <taxon>Autobranchia</taxon>
        <taxon>Pteriomorphia</taxon>
        <taxon>Mytilida</taxon>
        <taxon>Mytiloidea</taxon>
        <taxon>Mytilidae</taxon>
        <taxon>Mytilinae</taxon>
        <taxon>Mytilus</taxon>
    </lineage>
</organism>
<gene>
    <name evidence="11" type="ORF">MEDL_56137</name>
</gene>
<dbReference type="EC" id="2.7.11.1" evidence="1"/>
<keyword evidence="4" id="KW-0547">Nucleotide-binding</keyword>
<keyword evidence="3" id="KW-0677">Repeat</keyword>
<dbReference type="Proteomes" id="UP000683360">
    <property type="component" value="Unassembled WGS sequence"/>
</dbReference>
<dbReference type="InterPro" id="IPR036388">
    <property type="entry name" value="WH-like_DNA-bd_sf"/>
</dbReference>
<sequence length="1035" mass="119394">MFSFMKISLYHIFEDNEVPTEIELMADKRSVPLYLKLLESGSEKKRDIRLVIVGKKGAGKTSLVNRLFKEGKKDGGLTSLFKRLFGRNNADVTSTNGIEIHVIKCKAEFGDSIWNKLEGNYKETELNARLLKPYEEELANKHSLASIEKAAHNTFNDNTSPTGDTECKEETQEDSQIERLVATAYTEKNSEDTQVKHSDGAQETFKDNTLILYRRVDESNDSTIFSQQSEKIKPSVVTQVEHPVTTKSDHRQEQNLLLSKAYMDIKAMMDKSKVDLHDKEEYVNFLLWDFAGDEEFYHTHQTFLSQDAIYLVVTKLNEADDKNAQDMFQLWMNSIHCYCRLDDQQNKPDSVTMDESTEKEETNKCDPPVILVGSHKDKVINAKGETIGIECKKKIESYVKGVSDDACGHIRSEYFISNTKDDDSVFQKIKQDILTLARGMKSWNKAYPLKFTQLEKSLQEKMIELQIPIITFKELMKISLETPMPMNDEELMLFLKFHHEIRAIVYFEDLPDFIILDTQWLSDAFKCIVTAEKFQFDVSRHKMKDKLEDLNVRGILHTEVLDDIFKDERNVLYKHEQHKDDILNIMEKFDIIIPATRESADEKPCYYVPCMVKSQPDYDTYKMLNVTKDTCQKSTWLCFKFRFLPPHLINHLIASLSRVYEVAQLTVHNKKKLQVALFKDNVVFELKQTKLRKLLLMKFQNIIQVQVLEFGTGAVIKRGLFKDIGDFVTDELQKIIHTRFKMPNVEFEKKFDCGLTEPELVTGSNEFSEEEITEYICRSCTTLHPFIGEWSKEGHEALSLSKSPEDVPRYYPNAESLGQIQTTGTSTKVRVRVQAGERVFSNINDEATGTVSSSGFTEEEINFTKMGMIALNIFADVLYDLLKPDKPHLRPRCDCDITYLYSEHRKLNKHVPSNSNHRQYPHGPWGGCWQDFKNTDIAIGDDIERIRLTRNELQHSQIFKLDEIRFNELCNIVSGLLNRFDQHNKPARMYADALNEILAKTVSAEEAKSIENGILGKYYSNSLISESLMCFSSNV</sequence>
<dbReference type="OrthoDB" id="5962960at2759"/>
<evidence type="ECO:0000313" key="11">
    <source>
        <dbReference type="EMBL" id="CAG2244045.1"/>
    </source>
</evidence>
<dbReference type="GO" id="GO:0005524">
    <property type="term" value="F:ATP binding"/>
    <property type="evidence" value="ECO:0007669"/>
    <property type="project" value="UniProtKB-KW"/>
</dbReference>
<dbReference type="InterPro" id="IPR032171">
    <property type="entry name" value="COR-A"/>
</dbReference>
<dbReference type="PANTHER" id="PTHR47679">
    <property type="entry name" value="PROTEIN TORNADO 1"/>
    <property type="match status" value="1"/>
</dbReference>
<dbReference type="SUPFAM" id="SSF52540">
    <property type="entry name" value="P-loop containing nucleoside triphosphate hydrolases"/>
    <property type="match status" value="1"/>
</dbReference>
<dbReference type="Gene3D" id="1.10.10.10">
    <property type="entry name" value="Winged helix-like DNA-binding domain superfamily/Winged helix DNA-binding domain"/>
    <property type="match status" value="1"/>
</dbReference>
<accession>A0A8S3UDX9</accession>
<keyword evidence="2" id="KW-0808">Transferase</keyword>
<comment type="caution">
    <text evidence="11">The sequence shown here is derived from an EMBL/GenBank/DDBJ whole genome shotgun (WGS) entry which is preliminary data.</text>
</comment>
<comment type="catalytic activity">
    <reaction evidence="8">
        <text>L-seryl-[protein] + ATP = O-phospho-L-seryl-[protein] + ADP + H(+)</text>
        <dbReference type="Rhea" id="RHEA:17989"/>
        <dbReference type="Rhea" id="RHEA-COMP:9863"/>
        <dbReference type="Rhea" id="RHEA-COMP:11604"/>
        <dbReference type="ChEBI" id="CHEBI:15378"/>
        <dbReference type="ChEBI" id="CHEBI:29999"/>
        <dbReference type="ChEBI" id="CHEBI:30616"/>
        <dbReference type="ChEBI" id="CHEBI:83421"/>
        <dbReference type="ChEBI" id="CHEBI:456216"/>
        <dbReference type="EC" id="2.7.11.1"/>
    </reaction>
</comment>